<organism evidence="1 2">
    <name type="scientific">Sarcoptes scabiei</name>
    <name type="common">Itch mite</name>
    <name type="synonym">Acarus scabiei</name>
    <dbReference type="NCBI Taxonomy" id="52283"/>
    <lineage>
        <taxon>Eukaryota</taxon>
        <taxon>Metazoa</taxon>
        <taxon>Ecdysozoa</taxon>
        <taxon>Arthropoda</taxon>
        <taxon>Chelicerata</taxon>
        <taxon>Arachnida</taxon>
        <taxon>Acari</taxon>
        <taxon>Acariformes</taxon>
        <taxon>Sarcoptiformes</taxon>
        <taxon>Astigmata</taxon>
        <taxon>Psoroptidia</taxon>
        <taxon>Sarcoptoidea</taxon>
        <taxon>Sarcoptidae</taxon>
        <taxon>Sarcoptinae</taxon>
        <taxon>Sarcoptes</taxon>
    </lineage>
</organism>
<protein>
    <recommendedName>
        <fullName evidence="3">Kinetochore protein SPC25</fullName>
    </recommendedName>
</protein>
<evidence type="ECO:0000313" key="1">
    <source>
        <dbReference type="EMBL" id="KPM11275.1"/>
    </source>
</evidence>
<name>A0A132AL21_SARSC</name>
<accession>A0A132AL21</accession>
<sequence length="198" mass="23501">MTLEAMKIEEKEVLEFSNSNEELEKIILNDDWFQVIENDISNLPILEYNHYIEKECKYLKRIEALKEKIDSFNALNAKAVENIQKSKDKIVDLNDHIKRLEMKLMNKKKIIEDVENAFDFLGLSIIENDNVYVVQFSKLPIKDYSLNFSFEIFNDKNTIKENCIETDSFMKDIDSVSEDKKFLTLILLIRRELIRKYS</sequence>
<dbReference type="Proteomes" id="UP000616769">
    <property type="component" value="Unassembled WGS sequence"/>
</dbReference>
<comment type="caution">
    <text evidence="1">The sequence shown here is derived from an EMBL/GenBank/DDBJ whole genome shotgun (WGS) entry which is preliminary data.</text>
</comment>
<dbReference type="VEuPathDB" id="VectorBase:SSCA010264"/>
<evidence type="ECO:0000313" key="2">
    <source>
        <dbReference type="Proteomes" id="UP000616769"/>
    </source>
</evidence>
<dbReference type="OrthoDB" id="6507732at2759"/>
<evidence type="ECO:0008006" key="3">
    <source>
        <dbReference type="Google" id="ProtNLM"/>
    </source>
</evidence>
<dbReference type="AlphaFoldDB" id="A0A132AL21"/>
<reference evidence="1 2" key="1">
    <citation type="journal article" date="2015" name="Parasit. Vectors">
        <title>Draft genome of the scabies mite.</title>
        <authorList>
            <person name="Rider S.D.Jr."/>
            <person name="Morgan M.S."/>
            <person name="Arlian L.G."/>
        </authorList>
    </citation>
    <scope>NUCLEOTIDE SEQUENCE [LARGE SCALE GENOMIC DNA]</scope>
    <source>
        <strain evidence="1">Arlian Lab</strain>
    </source>
</reference>
<gene>
    <name evidence="1" type="ORF">QR98_0098450</name>
</gene>
<dbReference type="EMBL" id="JXLN01016831">
    <property type="protein sequence ID" value="KPM11275.1"/>
    <property type="molecule type" value="Genomic_DNA"/>
</dbReference>
<proteinExistence type="predicted"/>